<feature type="compositionally biased region" description="Polar residues" evidence="1">
    <location>
        <begin position="87"/>
        <end position="122"/>
    </location>
</feature>
<feature type="compositionally biased region" description="Low complexity" evidence="1">
    <location>
        <begin position="41"/>
        <end position="62"/>
    </location>
</feature>
<feature type="region of interest" description="Disordered" evidence="1">
    <location>
        <begin position="347"/>
        <end position="368"/>
    </location>
</feature>
<dbReference type="AlphaFoldDB" id="Q1HQS0"/>
<proteinExistence type="evidence at transcript level"/>
<feature type="compositionally biased region" description="Basic and acidic residues" evidence="1">
    <location>
        <begin position="263"/>
        <end position="274"/>
    </location>
</feature>
<evidence type="ECO:0000313" key="2">
    <source>
        <dbReference type="EMBL" id="ABF18407.1"/>
    </source>
</evidence>
<evidence type="ECO:0000256" key="1">
    <source>
        <dbReference type="SAM" id="MobiDB-lite"/>
    </source>
</evidence>
<feature type="compositionally biased region" description="Low complexity" evidence="1">
    <location>
        <begin position="207"/>
        <end position="241"/>
    </location>
</feature>
<dbReference type="EMBL" id="DQ440374">
    <property type="protein sequence ID" value="ABF18407.1"/>
    <property type="molecule type" value="mRNA"/>
</dbReference>
<feature type="compositionally biased region" description="Basic and acidic residues" evidence="1">
    <location>
        <begin position="1"/>
        <end position="40"/>
    </location>
</feature>
<reference evidence="2" key="2">
    <citation type="journal article" date="2007" name="BMC Genomics">
        <title>An annotated catalogue of salivary gland transcripts in the adult female mosquito, Aedes aegypti.</title>
        <authorList>
            <person name="Ribeiro J.M."/>
            <person name="Arca B."/>
            <person name="Lombardo F."/>
            <person name="Calvo E."/>
            <person name="Phan V.M."/>
            <person name="Chandra P.K."/>
            <person name="Wikel S.K."/>
        </authorList>
    </citation>
    <scope>NUCLEOTIDE SEQUENCE</scope>
</reference>
<sequence>MDKESYGFDRIMPKDQHREYRDKERDRERDRNDRDREDRYSSSAGSRSTSYGKHSSSKSSNSRIRWPQHESHRRRHDENQDMDISPGDSTPTSEANYSHSSTPTNQQGHSNNAANNEGSTAGTGLMANQLPRLLSNPMATQSGIAMPPHSQSQSSSSYPASVSTSSPSVLQQQQQQPHMVVGSSGDLMLSSNTPGPPGSQQHHHHLQQQQQQCQQQQQSQQQQQQQQLGQSPHSSANATAASTNASVFVVVSRFAENTFTNHRQQDDRTQRTKPPEGAANHQQCTDDAIEATAEPERFRVRSYAGGRQRRGEQFKGTRVELAAVQCFQLVAPLDADVVRWLWPPEPQQSPIQQSELVHFGGKPERWQQ</sequence>
<dbReference type="VEuPathDB" id="VectorBase:AAEL010755"/>
<feature type="region of interest" description="Disordered" evidence="1">
    <location>
        <begin position="1"/>
        <end position="241"/>
    </location>
</feature>
<feature type="compositionally biased region" description="Low complexity" evidence="1">
    <location>
        <begin position="147"/>
        <end position="177"/>
    </location>
</feature>
<reference evidence="2" key="1">
    <citation type="submission" date="2006-03" db="EMBL/GenBank/DDBJ databases">
        <authorList>
            <person name="Ribeiro J.M.C."/>
            <person name="Chandra P.K."/>
            <person name="Calvo E."/>
            <person name="Pham V.M."/>
            <person name="Wikel S.K."/>
        </authorList>
    </citation>
    <scope>NUCLEOTIDE SEQUENCE</scope>
</reference>
<dbReference type="InParanoid" id="Q1HQS0"/>
<organism evidence="2">
    <name type="scientific">Aedes aegypti</name>
    <name type="common">Yellowfever mosquito</name>
    <name type="synonym">Culex aegypti</name>
    <dbReference type="NCBI Taxonomy" id="7159"/>
    <lineage>
        <taxon>Eukaryota</taxon>
        <taxon>Metazoa</taxon>
        <taxon>Ecdysozoa</taxon>
        <taxon>Arthropoda</taxon>
        <taxon>Hexapoda</taxon>
        <taxon>Insecta</taxon>
        <taxon>Pterygota</taxon>
        <taxon>Neoptera</taxon>
        <taxon>Endopterygota</taxon>
        <taxon>Diptera</taxon>
        <taxon>Nematocera</taxon>
        <taxon>Culicoidea</taxon>
        <taxon>Culicidae</taxon>
        <taxon>Culicinae</taxon>
        <taxon>Aedini</taxon>
        <taxon>Aedes</taxon>
        <taxon>Stegomyia</taxon>
    </lineage>
</organism>
<name>Q1HQS0_AEDAE</name>
<feature type="region of interest" description="Disordered" evidence="1">
    <location>
        <begin position="259"/>
        <end position="287"/>
    </location>
</feature>
<protein>
    <submittedName>
        <fullName evidence="2">Uncharacterized protein</fullName>
    </submittedName>
</protein>
<accession>Q1HQS0</accession>